<feature type="region of interest" description="Disordered" evidence="1">
    <location>
        <begin position="71"/>
        <end position="113"/>
    </location>
</feature>
<gene>
    <name evidence="2" type="ORF">NP493_630g01040</name>
</gene>
<accession>A0AAD9KSY8</accession>
<reference evidence="2" key="1">
    <citation type="journal article" date="2023" name="Mol. Biol. Evol.">
        <title>Third-Generation Sequencing Reveals the Adaptive Role of the Epigenome in Three Deep-Sea Polychaetes.</title>
        <authorList>
            <person name="Perez M."/>
            <person name="Aroh O."/>
            <person name="Sun Y."/>
            <person name="Lan Y."/>
            <person name="Juniper S.K."/>
            <person name="Young C.R."/>
            <person name="Angers B."/>
            <person name="Qian P.Y."/>
        </authorList>
    </citation>
    <scope>NUCLEOTIDE SEQUENCE</scope>
    <source>
        <strain evidence="2">R07B-5</strain>
    </source>
</reference>
<organism evidence="2 3">
    <name type="scientific">Ridgeia piscesae</name>
    <name type="common">Tubeworm</name>
    <dbReference type="NCBI Taxonomy" id="27915"/>
    <lineage>
        <taxon>Eukaryota</taxon>
        <taxon>Metazoa</taxon>
        <taxon>Spiralia</taxon>
        <taxon>Lophotrochozoa</taxon>
        <taxon>Annelida</taxon>
        <taxon>Polychaeta</taxon>
        <taxon>Sedentaria</taxon>
        <taxon>Canalipalpata</taxon>
        <taxon>Sabellida</taxon>
        <taxon>Siboglinidae</taxon>
        <taxon>Ridgeia</taxon>
    </lineage>
</organism>
<name>A0AAD9KSY8_RIDPI</name>
<feature type="compositionally biased region" description="Pro residues" evidence="1">
    <location>
        <begin position="76"/>
        <end position="85"/>
    </location>
</feature>
<evidence type="ECO:0000313" key="3">
    <source>
        <dbReference type="Proteomes" id="UP001209878"/>
    </source>
</evidence>
<dbReference type="AlphaFoldDB" id="A0AAD9KSY8"/>
<evidence type="ECO:0000313" key="2">
    <source>
        <dbReference type="EMBL" id="KAK2176937.1"/>
    </source>
</evidence>
<proteinExistence type="predicted"/>
<comment type="caution">
    <text evidence="2">The sequence shown here is derived from an EMBL/GenBank/DDBJ whole genome shotgun (WGS) entry which is preliminary data.</text>
</comment>
<protein>
    <submittedName>
        <fullName evidence="2">Uncharacterized protein</fullName>
    </submittedName>
</protein>
<sequence length="163" mass="17721">MKTTGFYAEQYGQHHQQHQMHSTTALPHSHAHAHYPGGTLEPITVMPMGNHDYSTALSALFEHSANFPLKAEPRQHMPPTPPGSPDDPKELPPGSMLGGAGLGMSHNGDNMLAKPVPMKRLSEKCIAQARACLTTVSMATTEPKLNSPISKLKKILFFARACF</sequence>
<evidence type="ECO:0000256" key="1">
    <source>
        <dbReference type="SAM" id="MobiDB-lite"/>
    </source>
</evidence>
<keyword evidence="3" id="KW-1185">Reference proteome</keyword>
<dbReference type="EMBL" id="JAODUO010000629">
    <property type="protein sequence ID" value="KAK2176937.1"/>
    <property type="molecule type" value="Genomic_DNA"/>
</dbReference>
<dbReference type="Proteomes" id="UP001209878">
    <property type="component" value="Unassembled WGS sequence"/>
</dbReference>